<dbReference type="Pfam" id="PF19408">
    <property type="entry name" value="PKD_6"/>
    <property type="match status" value="1"/>
</dbReference>
<reference evidence="2 3" key="1">
    <citation type="submission" date="2022-03" db="EMBL/GenBank/DDBJ databases">
        <title>Hymenobactersp. isolated from the air.</title>
        <authorList>
            <person name="Won M."/>
            <person name="Kwon S.-W."/>
        </authorList>
    </citation>
    <scope>NUCLEOTIDE SEQUENCE [LARGE SCALE GENOMIC DNA]</scope>
    <source>
        <strain evidence="2 3">KACC 22596</strain>
    </source>
</reference>
<dbReference type="InterPro" id="IPR045829">
    <property type="entry name" value="PKD_6"/>
</dbReference>
<proteinExistence type="predicted"/>
<gene>
    <name evidence="2" type="ORF">MTP16_05275</name>
</gene>
<dbReference type="Proteomes" id="UP000831390">
    <property type="component" value="Chromosome"/>
</dbReference>
<sequence>MQITSPSVGIKSVAGRTPLPFNNGSTVDLPLCGGAQTVTLTLPQEFYTGAPSVPITDYAWYVPAPFTVAGVPLANGFSPARYLSGRSLTINVPAGQFNAEVRVAMYVRDCNENTAYGNAPATLVSFDQRITVRRVLPVVTSITPSRARVTCGDQRPLTLTAAASQAGASSFSWTLPSGWSFAPGTATTGATVSVVPPGGQPAGGGTTFSGTVSAIYTCVSPSYATAAASFSIDYSNQVAQPTITVPTATGNPPLFCYGESFTASADGPGGAQFTWSGPPGVTFTPQVSGPGQSVRVDLPYANYGYGDITVSVTAGNATFNCQASVPATQKIVLHRAVLDYATNPVRLQVGSDTGYNNGAPPSDYPGAPSYLPVQCNTRTWLRLYGNLLDYYGNPLTGFHWNVNGQEPANSAGQTTVLVPLGGSQGAQVCLTVLNRCGVDEYYCWQIPTYGDCGGGGGPIDPEPCVECGRQAPTAAYPNPADADLTVPVPAGAHGAVRLLNAQGRPVRQAPVRGSRVVLDVRALPNGLYYLEVPSAGGAPRRQQMQVQH</sequence>
<dbReference type="InterPro" id="IPR026444">
    <property type="entry name" value="Secre_tail"/>
</dbReference>
<evidence type="ECO:0000313" key="3">
    <source>
        <dbReference type="Proteomes" id="UP000831390"/>
    </source>
</evidence>
<name>A0ABY4B7B1_9BACT</name>
<organism evidence="2 3">
    <name type="scientific">Hymenobacter monticola</name>
    <dbReference type="NCBI Taxonomy" id="1705399"/>
    <lineage>
        <taxon>Bacteria</taxon>
        <taxon>Pseudomonadati</taxon>
        <taxon>Bacteroidota</taxon>
        <taxon>Cytophagia</taxon>
        <taxon>Cytophagales</taxon>
        <taxon>Hymenobacteraceae</taxon>
        <taxon>Hymenobacter</taxon>
    </lineage>
</organism>
<keyword evidence="3" id="KW-1185">Reference proteome</keyword>
<dbReference type="NCBIfam" id="TIGR04183">
    <property type="entry name" value="Por_Secre_tail"/>
    <property type="match status" value="1"/>
</dbReference>
<protein>
    <submittedName>
        <fullName evidence="2">T9SS type A sorting domain-containing protein</fullName>
    </submittedName>
</protein>
<evidence type="ECO:0000313" key="2">
    <source>
        <dbReference type="EMBL" id="UOE35062.1"/>
    </source>
</evidence>
<feature type="domain" description="PKD-like" evidence="1">
    <location>
        <begin position="149"/>
        <end position="194"/>
    </location>
</feature>
<evidence type="ECO:0000259" key="1">
    <source>
        <dbReference type="Pfam" id="PF19408"/>
    </source>
</evidence>
<dbReference type="EMBL" id="CP094534">
    <property type="protein sequence ID" value="UOE35062.1"/>
    <property type="molecule type" value="Genomic_DNA"/>
</dbReference>
<dbReference type="RefSeq" id="WP_243516526.1">
    <property type="nucleotide sequence ID" value="NZ_CP094534.1"/>
</dbReference>
<accession>A0ABY4B7B1</accession>